<comment type="caution">
    <text evidence="2">The sequence shown here is derived from an EMBL/GenBank/DDBJ whole genome shotgun (WGS) entry which is preliminary data.</text>
</comment>
<dbReference type="InterPro" id="IPR003018">
    <property type="entry name" value="GAF"/>
</dbReference>
<proteinExistence type="predicted"/>
<dbReference type="Proteomes" id="UP000678393">
    <property type="component" value="Unassembled WGS sequence"/>
</dbReference>
<dbReference type="Pfam" id="PF01590">
    <property type="entry name" value="GAF"/>
    <property type="match status" value="1"/>
</dbReference>
<dbReference type="InterPro" id="IPR029016">
    <property type="entry name" value="GAF-like_dom_sf"/>
</dbReference>
<feature type="domain" description="GAF" evidence="1">
    <location>
        <begin position="38"/>
        <end position="173"/>
    </location>
</feature>
<gene>
    <name evidence="2" type="ORF">CUNI_LOCUS11825</name>
</gene>
<organism evidence="2 3">
    <name type="scientific">Candidula unifasciata</name>
    <dbReference type="NCBI Taxonomy" id="100452"/>
    <lineage>
        <taxon>Eukaryota</taxon>
        <taxon>Metazoa</taxon>
        <taxon>Spiralia</taxon>
        <taxon>Lophotrochozoa</taxon>
        <taxon>Mollusca</taxon>
        <taxon>Gastropoda</taxon>
        <taxon>Heterobranchia</taxon>
        <taxon>Euthyneura</taxon>
        <taxon>Panpulmonata</taxon>
        <taxon>Eupulmonata</taxon>
        <taxon>Stylommatophora</taxon>
        <taxon>Helicina</taxon>
        <taxon>Helicoidea</taxon>
        <taxon>Geomitridae</taxon>
        <taxon>Candidula</taxon>
    </lineage>
</organism>
<feature type="non-terminal residue" evidence="2">
    <location>
        <position position="1"/>
    </location>
</feature>
<dbReference type="AlphaFoldDB" id="A0A8S3Z9L8"/>
<protein>
    <recommendedName>
        <fullName evidence="1">GAF domain-containing protein</fullName>
    </recommendedName>
</protein>
<evidence type="ECO:0000313" key="3">
    <source>
        <dbReference type="Proteomes" id="UP000678393"/>
    </source>
</evidence>
<dbReference type="EMBL" id="CAJHNH020002313">
    <property type="protein sequence ID" value="CAG5126267.1"/>
    <property type="molecule type" value="Genomic_DNA"/>
</dbReference>
<dbReference type="SMART" id="SM00065">
    <property type="entry name" value="GAF"/>
    <property type="match status" value="1"/>
</dbReference>
<accession>A0A8S3Z9L8</accession>
<keyword evidence="3" id="KW-1185">Reference proteome</keyword>
<sequence>IRLPRYPSKDIDHKRELKDTNEREFFLEIVKDISNELDLKSLSSKIVSNVSCMLDADKVSLFLVEGKHSGKPVLVSKIFDLHAGTSILPSCSGDIRVPWGHGIIGHVAETGEIVNLLEAMKDHRYNDELVKITGYKAESLLCMPIRNGDNEIVGVAQALNSNREEGFSKDDEK</sequence>
<evidence type="ECO:0000259" key="1">
    <source>
        <dbReference type="SMART" id="SM00065"/>
    </source>
</evidence>
<dbReference type="SUPFAM" id="SSF55781">
    <property type="entry name" value="GAF domain-like"/>
    <property type="match status" value="1"/>
</dbReference>
<evidence type="ECO:0000313" key="2">
    <source>
        <dbReference type="EMBL" id="CAG5126267.1"/>
    </source>
</evidence>
<name>A0A8S3Z9L8_9EUPU</name>
<reference evidence="2" key="1">
    <citation type="submission" date="2021-04" db="EMBL/GenBank/DDBJ databases">
        <authorList>
            <consortium name="Molecular Ecology Group"/>
        </authorList>
    </citation>
    <scope>NUCLEOTIDE SEQUENCE</scope>
</reference>
<dbReference type="Gene3D" id="3.30.450.40">
    <property type="match status" value="1"/>
</dbReference>
<feature type="non-terminal residue" evidence="2">
    <location>
        <position position="173"/>
    </location>
</feature>
<dbReference type="OrthoDB" id="295473at2759"/>